<keyword evidence="6" id="KW-1185">Reference proteome</keyword>
<evidence type="ECO:0000256" key="2">
    <source>
        <dbReference type="PROSITE-ProRule" id="PRU00285"/>
    </source>
</evidence>
<dbReference type="GO" id="GO:0042026">
    <property type="term" value="P:protein refolding"/>
    <property type="evidence" value="ECO:0007669"/>
    <property type="project" value="TreeGrafter"/>
</dbReference>
<comment type="similarity">
    <text evidence="2 3">Belongs to the small heat shock protein (HSP20) family.</text>
</comment>
<evidence type="ECO:0000313" key="5">
    <source>
        <dbReference type="EMBL" id="CAB3231754.1"/>
    </source>
</evidence>
<reference evidence="5 6" key="1">
    <citation type="submission" date="2020-04" db="EMBL/GenBank/DDBJ databases">
        <authorList>
            <person name="Wallbank WR R."/>
            <person name="Pardo Diaz C."/>
            <person name="Kozak K."/>
            <person name="Martin S."/>
            <person name="Jiggins C."/>
            <person name="Moest M."/>
            <person name="Warren A I."/>
            <person name="Byers J.R.P. K."/>
            <person name="Montejo-Kovacevich G."/>
            <person name="Yen C E."/>
        </authorList>
    </citation>
    <scope>NUCLEOTIDE SEQUENCE [LARGE SCALE GENOMIC DNA]</scope>
</reference>
<evidence type="ECO:0000256" key="3">
    <source>
        <dbReference type="RuleBase" id="RU003616"/>
    </source>
</evidence>
<accession>A0A8S0ZGY2</accession>
<dbReference type="OrthoDB" id="1431247at2759"/>
<dbReference type="InterPro" id="IPR002068">
    <property type="entry name" value="A-crystallin/Hsp20_dom"/>
</dbReference>
<dbReference type="EMBL" id="CADEBC010000473">
    <property type="protein sequence ID" value="CAB3231754.1"/>
    <property type="molecule type" value="Genomic_DNA"/>
</dbReference>
<gene>
    <name evidence="5" type="ORF">APLA_LOCUS4608</name>
</gene>
<evidence type="ECO:0000313" key="6">
    <source>
        <dbReference type="Proteomes" id="UP000494106"/>
    </source>
</evidence>
<dbReference type="CDD" id="cd06526">
    <property type="entry name" value="metazoan_ACD"/>
    <property type="match status" value="1"/>
</dbReference>
<evidence type="ECO:0000256" key="1">
    <source>
        <dbReference type="ARBA" id="ARBA00023016"/>
    </source>
</evidence>
<dbReference type="PANTHER" id="PTHR45640:SF13">
    <property type="entry name" value="HEAT SHOCK PROTEIN 22-RELATED"/>
    <property type="match status" value="1"/>
</dbReference>
<organism evidence="5 6">
    <name type="scientific">Arctia plantaginis</name>
    <name type="common">Wood tiger moth</name>
    <name type="synonym">Phalaena plantaginis</name>
    <dbReference type="NCBI Taxonomy" id="874455"/>
    <lineage>
        <taxon>Eukaryota</taxon>
        <taxon>Metazoa</taxon>
        <taxon>Ecdysozoa</taxon>
        <taxon>Arthropoda</taxon>
        <taxon>Hexapoda</taxon>
        <taxon>Insecta</taxon>
        <taxon>Pterygota</taxon>
        <taxon>Neoptera</taxon>
        <taxon>Endopterygota</taxon>
        <taxon>Lepidoptera</taxon>
        <taxon>Glossata</taxon>
        <taxon>Ditrysia</taxon>
        <taxon>Noctuoidea</taxon>
        <taxon>Erebidae</taxon>
        <taxon>Arctiinae</taxon>
        <taxon>Arctia</taxon>
    </lineage>
</organism>
<sequence length="435" mass="48643">MEFASVCPVRWLPGHNFAMCMTPYDVFQDIQSCYYRPWQRYNQTTSKVFSSTVENEKGNYKITLDVQYFRPNEINVKVANHEIIVEGKHEERQDIHGFVTRQFKRRYPLPTHCLPENVTSTLSSDGVLTIIAEKKLSISQDVPKIIPIELSGIFPRKTQIETKITSELTQKALKQERKKEKEETREEHSRLIRPELLKEIFLETNDTCLKTETKQSIDNMKESEKMNQLNISRNLNKIEESVGNSIVGLTALKEQFGQNSSIINTEMEGIKYASEISSIKSASETSYPKSSPAISGIQSDTDLSDVESILVMCDKKSTSEGSGTKKVSQVSEMQTVSDISEAQTVQETLGTKSVSQQSDMKKLSGMSGIKGVLEMTELKIGASETCGVRSMSKTLVEESASSCTSSSSMLSSMTVSGNARECIISEKLREVAENI</sequence>
<dbReference type="InterPro" id="IPR008978">
    <property type="entry name" value="HSP20-like_chaperone"/>
</dbReference>
<dbReference type="GO" id="GO:0005634">
    <property type="term" value="C:nucleus"/>
    <property type="evidence" value="ECO:0007669"/>
    <property type="project" value="TreeGrafter"/>
</dbReference>
<dbReference type="AlphaFoldDB" id="A0A8S0ZGY2"/>
<feature type="domain" description="SHSP" evidence="4">
    <location>
        <begin position="39"/>
        <end position="151"/>
    </location>
</feature>
<dbReference type="Pfam" id="PF00011">
    <property type="entry name" value="HSP20"/>
    <property type="match status" value="1"/>
</dbReference>
<dbReference type="GO" id="GO:0005737">
    <property type="term" value="C:cytoplasm"/>
    <property type="evidence" value="ECO:0007669"/>
    <property type="project" value="TreeGrafter"/>
</dbReference>
<name>A0A8S0ZGY2_ARCPL</name>
<dbReference type="Gene3D" id="2.60.40.790">
    <property type="match status" value="1"/>
</dbReference>
<dbReference type="GO" id="GO:0051082">
    <property type="term" value="F:unfolded protein binding"/>
    <property type="evidence" value="ECO:0007669"/>
    <property type="project" value="TreeGrafter"/>
</dbReference>
<dbReference type="PROSITE" id="PS01031">
    <property type="entry name" value="SHSP"/>
    <property type="match status" value="1"/>
</dbReference>
<dbReference type="SUPFAM" id="SSF49764">
    <property type="entry name" value="HSP20-like chaperones"/>
    <property type="match status" value="1"/>
</dbReference>
<dbReference type="GO" id="GO:0009408">
    <property type="term" value="P:response to heat"/>
    <property type="evidence" value="ECO:0007669"/>
    <property type="project" value="TreeGrafter"/>
</dbReference>
<proteinExistence type="inferred from homology"/>
<dbReference type="InterPro" id="IPR001436">
    <property type="entry name" value="Alpha-crystallin/sHSP_animal"/>
</dbReference>
<dbReference type="PANTHER" id="PTHR45640">
    <property type="entry name" value="HEAT SHOCK PROTEIN HSP-12.2-RELATED"/>
    <property type="match status" value="1"/>
</dbReference>
<comment type="caution">
    <text evidence="5">The sequence shown here is derived from an EMBL/GenBank/DDBJ whole genome shotgun (WGS) entry which is preliminary data.</text>
</comment>
<evidence type="ECO:0000259" key="4">
    <source>
        <dbReference type="PROSITE" id="PS01031"/>
    </source>
</evidence>
<protein>
    <recommendedName>
        <fullName evidence="4">SHSP domain-containing protein</fullName>
    </recommendedName>
</protein>
<dbReference type="PRINTS" id="PR00299">
    <property type="entry name" value="ACRYSTALLIN"/>
</dbReference>
<dbReference type="Proteomes" id="UP000494106">
    <property type="component" value="Unassembled WGS sequence"/>
</dbReference>
<keyword evidence="1" id="KW-0346">Stress response</keyword>